<keyword evidence="6 8" id="KW-1133">Transmembrane helix</keyword>
<evidence type="ECO:0000256" key="1">
    <source>
        <dbReference type="ARBA" id="ARBA00004651"/>
    </source>
</evidence>
<organism evidence="9 10">
    <name type="scientific">Novosphingobium aquae</name>
    <dbReference type="NCBI Taxonomy" id="3133435"/>
    <lineage>
        <taxon>Bacteria</taxon>
        <taxon>Pseudomonadati</taxon>
        <taxon>Pseudomonadota</taxon>
        <taxon>Alphaproteobacteria</taxon>
        <taxon>Sphingomonadales</taxon>
        <taxon>Sphingomonadaceae</taxon>
        <taxon>Novosphingobium</taxon>
    </lineage>
</organism>
<dbReference type="SUPFAM" id="SSF143865">
    <property type="entry name" value="CorA soluble domain-like"/>
    <property type="match status" value="1"/>
</dbReference>
<evidence type="ECO:0000256" key="8">
    <source>
        <dbReference type="SAM" id="Phobius"/>
    </source>
</evidence>
<evidence type="ECO:0000313" key="9">
    <source>
        <dbReference type="EMBL" id="MEJ6011709.1"/>
    </source>
</evidence>
<dbReference type="PANTHER" id="PTHR46494:SF1">
    <property type="entry name" value="CORA FAMILY METAL ION TRANSPORTER (EUROFUNG)"/>
    <property type="match status" value="1"/>
</dbReference>
<dbReference type="Proteomes" id="UP001379235">
    <property type="component" value="Unassembled WGS sequence"/>
</dbReference>
<evidence type="ECO:0000256" key="2">
    <source>
        <dbReference type="ARBA" id="ARBA00009765"/>
    </source>
</evidence>
<evidence type="ECO:0000313" key="10">
    <source>
        <dbReference type="Proteomes" id="UP001379235"/>
    </source>
</evidence>
<dbReference type="PANTHER" id="PTHR46494">
    <property type="entry name" value="CORA FAMILY METAL ION TRANSPORTER (EUROFUNG)"/>
    <property type="match status" value="1"/>
</dbReference>
<keyword evidence="4" id="KW-1003">Cell membrane</keyword>
<evidence type="ECO:0000256" key="6">
    <source>
        <dbReference type="ARBA" id="ARBA00022989"/>
    </source>
</evidence>
<evidence type="ECO:0000256" key="5">
    <source>
        <dbReference type="ARBA" id="ARBA00022692"/>
    </source>
</evidence>
<keyword evidence="5 8" id="KW-0812">Transmembrane</keyword>
<dbReference type="EMBL" id="JBBHJY010000010">
    <property type="protein sequence ID" value="MEJ6011709.1"/>
    <property type="molecule type" value="Genomic_DNA"/>
</dbReference>
<comment type="subcellular location">
    <subcellularLocation>
        <location evidence="1">Cell membrane</location>
        <topology evidence="1">Multi-pass membrane protein</topology>
    </subcellularLocation>
</comment>
<comment type="similarity">
    <text evidence="2">Belongs to the CorA metal ion transporter (MIT) (TC 1.A.35) family.</text>
</comment>
<name>A0ABU8SDZ8_9SPHN</name>
<dbReference type="Gene3D" id="3.30.460.20">
    <property type="entry name" value="CorA soluble domain-like"/>
    <property type="match status" value="1"/>
</dbReference>
<dbReference type="Gene3D" id="1.20.58.340">
    <property type="entry name" value="Magnesium transport protein CorA, transmembrane region"/>
    <property type="match status" value="2"/>
</dbReference>
<comment type="caution">
    <text evidence="9">The sequence shown here is derived from an EMBL/GenBank/DDBJ whole genome shotgun (WGS) entry which is preliminary data.</text>
</comment>
<dbReference type="CDD" id="cd12830">
    <property type="entry name" value="MtCorA-like"/>
    <property type="match status" value="1"/>
</dbReference>
<dbReference type="Pfam" id="PF01544">
    <property type="entry name" value="CorA"/>
    <property type="match status" value="1"/>
</dbReference>
<feature type="transmembrane region" description="Helical" evidence="8">
    <location>
        <begin position="298"/>
        <end position="318"/>
    </location>
</feature>
<dbReference type="RefSeq" id="WP_339969206.1">
    <property type="nucleotide sequence ID" value="NZ_JBBHJY010000010.1"/>
</dbReference>
<protein>
    <submittedName>
        <fullName evidence="9">Magnesium and cobalt transport protein CorA</fullName>
    </submittedName>
</protein>
<sequence>MPVIASRRYTHGIASIHALTIDGVPRQALSEGQFDWIGLAEPQAEEMQLLAAQFGLHPLAVEDALNPQQLPKVEVYKNHLFIVARTASMDAGEAISYGQTALFLGKDFIITVRFGSNRAHHELRQRLEIDSERLTEGTDFVAHAILDFIVDGYQPLIDRLEESVQTMEDRAIHSFPEQSTIRRIFRLRRQLRRFERIVGPMEEVCERLSATDLPYIDESAHVWFRDVLDHMRRTHARMRGLKETLASIVETASLLEAHRQGEMTRKLAAWAAILAVPTAIAGIYGMNFDFMPELRWQYGYPLVLGVIGAICGGLWIRFRRIHWL</sequence>
<reference evidence="9 10" key="1">
    <citation type="submission" date="2024-03" db="EMBL/GenBank/DDBJ databases">
        <authorList>
            <person name="Jo J.-H."/>
        </authorList>
    </citation>
    <scope>NUCLEOTIDE SEQUENCE [LARGE SCALE GENOMIC DNA]</scope>
    <source>
        <strain evidence="9 10">AS3R-12</strain>
    </source>
</reference>
<keyword evidence="7 8" id="KW-0472">Membrane</keyword>
<keyword evidence="3" id="KW-0813">Transport</keyword>
<gene>
    <name evidence="9" type="ORF">WG900_17490</name>
</gene>
<evidence type="ECO:0000256" key="7">
    <source>
        <dbReference type="ARBA" id="ARBA00023136"/>
    </source>
</evidence>
<evidence type="ECO:0000256" key="3">
    <source>
        <dbReference type="ARBA" id="ARBA00022448"/>
    </source>
</evidence>
<accession>A0ABU8SDZ8</accession>
<dbReference type="SUPFAM" id="SSF144083">
    <property type="entry name" value="Magnesium transport protein CorA, transmembrane region"/>
    <property type="match status" value="1"/>
</dbReference>
<keyword evidence="10" id="KW-1185">Reference proteome</keyword>
<dbReference type="InterPro" id="IPR045861">
    <property type="entry name" value="CorA_cytoplasmic_dom"/>
</dbReference>
<feature type="transmembrane region" description="Helical" evidence="8">
    <location>
        <begin position="267"/>
        <end position="286"/>
    </location>
</feature>
<dbReference type="InterPro" id="IPR002523">
    <property type="entry name" value="MgTranspt_CorA/ZnTranspt_ZntB"/>
</dbReference>
<evidence type="ECO:0000256" key="4">
    <source>
        <dbReference type="ARBA" id="ARBA00022475"/>
    </source>
</evidence>
<dbReference type="InterPro" id="IPR045863">
    <property type="entry name" value="CorA_TM1_TM2"/>
</dbReference>
<proteinExistence type="inferred from homology"/>